<organism evidence="2 3">
    <name type="scientific">Irregularibacter muris</name>
    <dbReference type="NCBI Taxonomy" id="1796619"/>
    <lineage>
        <taxon>Bacteria</taxon>
        <taxon>Bacillati</taxon>
        <taxon>Bacillota</taxon>
        <taxon>Clostridia</taxon>
        <taxon>Eubacteriales</taxon>
        <taxon>Eubacteriaceae</taxon>
        <taxon>Irregularibacter</taxon>
    </lineage>
</organism>
<keyword evidence="1" id="KW-1133">Transmembrane helix</keyword>
<name>A0AAE3HDZ0_9FIRM</name>
<evidence type="ECO:0000313" key="2">
    <source>
        <dbReference type="EMBL" id="MCR1897695.1"/>
    </source>
</evidence>
<feature type="transmembrane region" description="Helical" evidence="1">
    <location>
        <begin position="7"/>
        <end position="24"/>
    </location>
</feature>
<proteinExistence type="predicted"/>
<keyword evidence="3" id="KW-1185">Reference proteome</keyword>
<keyword evidence="1" id="KW-0472">Membrane</keyword>
<dbReference type="Proteomes" id="UP001205748">
    <property type="component" value="Unassembled WGS sequence"/>
</dbReference>
<dbReference type="InterPro" id="IPR054200">
    <property type="entry name" value="DUF6905"/>
</dbReference>
<accession>A0AAE3HDZ0</accession>
<reference evidence="2" key="1">
    <citation type="submission" date="2022-07" db="EMBL/GenBank/DDBJ databases">
        <title>Enhanced cultured diversity of the mouse gut microbiota enables custom-made synthetic communities.</title>
        <authorList>
            <person name="Afrizal A."/>
        </authorList>
    </citation>
    <scope>NUCLEOTIDE SEQUENCE</scope>
    <source>
        <strain evidence="2">DSM 28593</strain>
    </source>
</reference>
<feature type="transmembrane region" description="Helical" evidence="1">
    <location>
        <begin position="83"/>
        <end position="106"/>
    </location>
</feature>
<evidence type="ECO:0000313" key="3">
    <source>
        <dbReference type="Proteomes" id="UP001205748"/>
    </source>
</evidence>
<keyword evidence="1" id="KW-0812">Transmembrane</keyword>
<evidence type="ECO:0000256" key="1">
    <source>
        <dbReference type="SAM" id="Phobius"/>
    </source>
</evidence>
<feature type="transmembrane region" description="Helical" evidence="1">
    <location>
        <begin position="30"/>
        <end position="47"/>
    </location>
</feature>
<comment type="caution">
    <text evidence="2">The sequence shown here is derived from an EMBL/GenBank/DDBJ whole genome shotgun (WGS) entry which is preliminary data.</text>
</comment>
<feature type="transmembrane region" description="Helical" evidence="1">
    <location>
        <begin position="59"/>
        <end position="77"/>
    </location>
</feature>
<dbReference type="EMBL" id="JANKAS010000001">
    <property type="protein sequence ID" value="MCR1897695.1"/>
    <property type="molecule type" value="Genomic_DNA"/>
</dbReference>
<sequence>MKHISTIIGTAIAGIFVMSVWGAFADAYGIFGGWFAGFIIIGTMWFLNHAVGLVNNGGAFVDMAAGIGMAGTMRDVFMQGGEAFTAALPTLIVVLLGGIAGGFMAAKCEKYLASKKA</sequence>
<protein>
    <submittedName>
        <fullName evidence="2">Uncharacterized protein</fullName>
    </submittedName>
</protein>
<dbReference type="Pfam" id="PF21846">
    <property type="entry name" value="DUF6905"/>
    <property type="match status" value="1"/>
</dbReference>
<dbReference type="AlphaFoldDB" id="A0AAE3HDZ0"/>
<dbReference type="RefSeq" id="WP_257529107.1">
    <property type="nucleotide sequence ID" value="NZ_JANKAS010000001.1"/>
</dbReference>
<gene>
    <name evidence="2" type="ORF">NSA47_01645</name>
</gene>